<evidence type="ECO:0000313" key="2">
    <source>
        <dbReference type="Proteomes" id="UP001165439"/>
    </source>
</evidence>
<dbReference type="Proteomes" id="UP001165439">
    <property type="component" value="Unassembled WGS sequence"/>
</dbReference>
<reference evidence="1" key="1">
    <citation type="submission" date="2023-06" db="EMBL/GenBank/DDBJ databases">
        <title>MBL-encoding genomic islands in Pseudomonas spp. in Poland.</title>
        <authorList>
            <person name="Urbanowicz P."/>
            <person name="Izdebski R."/>
            <person name="Biedrzycka M."/>
            <person name="Gniadkowski M."/>
        </authorList>
    </citation>
    <scope>NUCLEOTIDE SEQUENCE</scope>
    <source>
        <strain evidence="1">NMI5768_13</strain>
    </source>
</reference>
<proteinExistence type="predicted"/>
<dbReference type="EMBL" id="JAJSRF020000001">
    <property type="protein sequence ID" value="MDM3954937.1"/>
    <property type="molecule type" value="Genomic_DNA"/>
</dbReference>
<comment type="caution">
    <text evidence="1">The sequence shown here is derived from an EMBL/GenBank/DDBJ whole genome shotgun (WGS) entry which is preliminary data.</text>
</comment>
<evidence type="ECO:0000313" key="1">
    <source>
        <dbReference type="EMBL" id="MDM3954937.1"/>
    </source>
</evidence>
<gene>
    <name evidence="1" type="ORF">LU674_021815</name>
</gene>
<protein>
    <submittedName>
        <fullName evidence="1">Uncharacterized protein</fullName>
    </submittedName>
</protein>
<organism evidence="1 2">
    <name type="scientific">Pseudomonas alloputida</name>
    <dbReference type="NCBI Taxonomy" id="1940621"/>
    <lineage>
        <taxon>Bacteria</taxon>
        <taxon>Pseudomonadati</taxon>
        <taxon>Pseudomonadota</taxon>
        <taxon>Gammaproteobacteria</taxon>
        <taxon>Pseudomonadales</taxon>
        <taxon>Pseudomonadaceae</taxon>
        <taxon>Pseudomonas</taxon>
    </lineage>
</organism>
<name>A0AAW7HX63_9PSED</name>
<dbReference type="AlphaFoldDB" id="A0AAW7HX63"/>
<accession>A0AAW7HX63</accession>
<sequence length="153" mass="17952">MSPEKKIMATIRKGYRRPHDIEMLASEIYTWLCNDKLASREILMEFVSSVNNSKLPDVIQLTFEYLKRLSTHESELLYEESEKIGHLFDSINIMTTLGLHHDDNIIKESDELIINALKSKRFTNPPKQINTEKPWWSRISDKLLKEHIPNKSL</sequence>
<dbReference type="RefSeq" id="WP_139139536.1">
    <property type="nucleotide sequence ID" value="NZ_CP128540.1"/>
</dbReference>
<dbReference type="GeneID" id="83679216"/>